<dbReference type="InterPro" id="IPR050983">
    <property type="entry name" value="GST_Omega/HSP26"/>
</dbReference>
<evidence type="ECO:0000259" key="2">
    <source>
        <dbReference type="PROSITE" id="PS50405"/>
    </source>
</evidence>
<proteinExistence type="predicted"/>
<dbReference type="PROSITE" id="PS50405">
    <property type="entry name" value="GST_CTER"/>
    <property type="match status" value="1"/>
</dbReference>
<gene>
    <name evidence="3" type="ORF">C2E21_6917</name>
</gene>
<dbReference type="InterPro" id="IPR004045">
    <property type="entry name" value="Glutathione_S-Trfase_N"/>
</dbReference>
<comment type="caution">
    <text evidence="3">The sequence shown here is derived from an EMBL/GenBank/DDBJ whole genome shotgun (WGS) entry which is preliminary data.</text>
</comment>
<evidence type="ECO:0000313" key="4">
    <source>
        <dbReference type="Proteomes" id="UP000239899"/>
    </source>
</evidence>
<organism evidence="3 4">
    <name type="scientific">Chlorella sorokiniana</name>
    <name type="common">Freshwater green alga</name>
    <dbReference type="NCBI Taxonomy" id="3076"/>
    <lineage>
        <taxon>Eukaryota</taxon>
        <taxon>Viridiplantae</taxon>
        <taxon>Chlorophyta</taxon>
        <taxon>core chlorophytes</taxon>
        <taxon>Trebouxiophyceae</taxon>
        <taxon>Chlorellales</taxon>
        <taxon>Chlorellaceae</taxon>
        <taxon>Chlorella clade</taxon>
        <taxon>Chlorella</taxon>
    </lineage>
</organism>
<protein>
    <submittedName>
        <fullName evidence="3">Glutathione S-transferase</fullName>
    </submittedName>
</protein>
<dbReference type="CDD" id="cd00299">
    <property type="entry name" value="GST_C_family"/>
    <property type="match status" value="1"/>
</dbReference>
<name>A0A2P6TIX4_CHLSO</name>
<dbReference type="SUPFAM" id="SSF47616">
    <property type="entry name" value="GST C-terminal domain-like"/>
    <property type="match status" value="1"/>
</dbReference>
<dbReference type="SUPFAM" id="SSF52833">
    <property type="entry name" value="Thioredoxin-like"/>
    <property type="match status" value="1"/>
</dbReference>
<evidence type="ECO:0000259" key="1">
    <source>
        <dbReference type="PROSITE" id="PS50404"/>
    </source>
</evidence>
<dbReference type="EMBL" id="LHPG02000014">
    <property type="protein sequence ID" value="PRW39201.1"/>
    <property type="molecule type" value="Genomic_DNA"/>
</dbReference>
<dbReference type="InterPro" id="IPR040079">
    <property type="entry name" value="Glutathione_S-Trfase"/>
</dbReference>
<evidence type="ECO:0000313" key="3">
    <source>
        <dbReference type="EMBL" id="PRW39201.1"/>
    </source>
</evidence>
<dbReference type="GO" id="GO:0005737">
    <property type="term" value="C:cytoplasm"/>
    <property type="evidence" value="ECO:0007669"/>
    <property type="project" value="TreeGrafter"/>
</dbReference>
<keyword evidence="4" id="KW-1185">Reference proteome</keyword>
<dbReference type="OrthoDB" id="422574at2759"/>
<dbReference type="PANTHER" id="PTHR43968">
    <property type="match status" value="1"/>
</dbReference>
<accession>A0A2P6TIX4</accession>
<dbReference type="Gene3D" id="3.40.30.10">
    <property type="entry name" value="Glutaredoxin"/>
    <property type="match status" value="1"/>
</dbReference>
<dbReference type="STRING" id="3076.A0A2P6TIX4"/>
<dbReference type="InterPro" id="IPR036249">
    <property type="entry name" value="Thioredoxin-like_sf"/>
</dbReference>
<dbReference type="InterPro" id="IPR010987">
    <property type="entry name" value="Glutathione-S-Trfase_C-like"/>
</dbReference>
<feature type="domain" description="GST C-terminal" evidence="2">
    <location>
        <begin position="170"/>
        <end position="304"/>
    </location>
</feature>
<dbReference type="Pfam" id="PF13417">
    <property type="entry name" value="GST_N_3"/>
    <property type="match status" value="1"/>
</dbReference>
<dbReference type="AlphaFoldDB" id="A0A2P6TIX4"/>
<dbReference type="GO" id="GO:0016740">
    <property type="term" value="F:transferase activity"/>
    <property type="evidence" value="ECO:0007669"/>
    <property type="project" value="UniProtKB-KW"/>
</dbReference>
<sequence>MASLAAAPAAAACSAAAPQRRRTAFAAGSSISLAPCLQRRLAAAAVPLRQQQRGRLAVAAAAAADAAAETQQTGFKPEKPTLFGVPVSNCAARNRFVIYKKGLEGEVDVQPPKLLGEKGVKSPAYLALNPQGKMPLLVLPDGTPLPESQVIEAYLLDKYAGVGPSLQPPTPELRAKAQLAGRIHDLYIQPLQGCMYKKMDAAARCEQLQSIDFQLDVLEGIFDEANGPFVAGSEISFGDAALFPTFAFFTEILPKHFGWPTVFSGRPKLERWWAAVQKDAEAARVIGEMRAGLADWESQKRWDTLGISAQVADGSFNWSCA</sequence>
<dbReference type="PANTHER" id="PTHR43968:SF6">
    <property type="entry name" value="GLUTATHIONE S-TRANSFERASE OMEGA"/>
    <property type="match status" value="1"/>
</dbReference>
<dbReference type="InterPro" id="IPR036282">
    <property type="entry name" value="Glutathione-S-Trfase_C_sf"/>
</dbReference>
<dbReference type="Gene3D" id="1.20.1050.10">
    <property type="match status" value="1"/>
</dbReference>
<dbReference type="Proteomes" id="UP000239899">
    <property type="component" value="Unassembled WGS sequence"/>
</dbReference>
<feature type="domain" description="GST N-terminal" evidence="1">
    <location>
        <begin position="78"/>
        <end position="163"/>
    </location>
</feature>
<dbReference type="Pfam" id="PF13410">
    <property type="entry name" value="GST_C_2"/>
    <property type="match status" value="1"/>
</dbReference>
<dbReference type="SFLD" id="SFLDS00019">
    <property type="entry name" value="Glutathione_Transferase_(cytos"/>
    <property type="match status" value="1"/>
</dbReference>
<dbReference type="PROSITE" id="PS50404">
    <property type="entry name" value="GST_NTER"/>
    <property type="match status" value="1"/>
</dbReference>
<reference evidence="3 4" key="1">
    <citation type="journal article" date="2018" name="Plant J.">
        <title>Genome sequences of Chlorella sorokiniana UTEX 1602 and Micractinium conductrix SAG 241.80: implications to maltose excretion by a green alga.</title>
        <authorList>
            <person name="Arriola M.B."/>
            <person name="Velmurugan N."/>
            <person name="Zhang Y."/>
            <person name="Plunkett M.H."/>
            <person name="Hondzo H."/>
            <person name="Barney B.M."/>
        </authorList>
    </citation>
    <scope>NUCLEOTIDE SEQUENCE [LARGE SCALE GENOMIC DNA]</scope>
    <source>
        <strain evidence="4">UTEX 1602</strain>
    </source>
</reference>